<dbReference type="AlphaFoldDB" id="A0A8H4LBU7"/>
<proteinExistence type="predicted"/>
<feature type="region of interest" description="Disordered" evidence="2">
    <location>
        <begin position="86"/>
        <end position="161"/>
    </location>
</feature>
<dbReference type="Proteomes" id="UP000554235">
    <property type="component" value="Unassembled WGS sequence"/>
</dbReference>
<accession>A0A8H4LBU7</accession>
<sequence>MADAPAPSAPSPPHVASTPSTEIYHLVQHFRNRNRFLSEEKDSLLQKYRALSEEIAHNKIVISWQHRSVTRAGQFIDLLETVTQAHQGSGSQQTQLSRDERVGLSHQISSSPLSTPPELLSQGPSDPVMLGGGPTQEQGQSWSGGNGEPTSGIGGEIAVYY</sequence>
<feature type="compositionally biased region" description="Polar residues" evidence="2">
    <location>
        <begin position="86"/>
        <end position="96"/>
    </location>
</feature>
<feature type="compositionally biased region" description="Low complexity" evidence="2">
    <location>
        <begin position="109"/>
        <end position="121"/>
    </location>
</feature>
<feature type="compositionally biased region" description="Gly residues" evidence="2">
    <location>
        <begin position="142"/>
        <end position="155"/>
    </location>
</feature>
<gene>
    <name evidence="3" type="ORF">FALBO_7956</name>
</gene>
<organism evidence="3 4">
    <name type="scientific">Fusarium albosuccineum</name>
    <dbReference type="NCBI Taxonomy" id="1237068"/>
    <lineage>
        <taxon>Eukaryota</taxon>
        <taxon>Fungi</taxon>
        <taxon>Dikarya</taxon>
        <taxon>Ascomycota</taxon>
        <taxon>Pezizomycotina</taxon>
        <taxon>Sordariomycetes</taxon>
        <taxon>Hypocreomycetidae</taxon>
        <taxon>Hypocreales</taxon>
        <taxon>Nectriaceae</taxon>
        <taxon>Fusarium</taxon>
        <taxon>Fusarium decemcellulare species complex</taxon>
    </lineage>
</organism>
<evidence type="ECO:0000313" key="4">
    <source>
        <dbReference type="Proteomes" id="UP000554235"/>
    </source>
</evidence>
<protein>
    <submittedName>
        <fullName evidence="3">Uncharacterized protein</fullName>
    </submittedName>
</protein>
<evidence type="ECO:0000313" key="3">
    <source>
        <dbReference type="EMBL" id="KAF4465207.1"/>
    </source>
</evidence>
<keyword evidence="1" id="KW-0175">Coiled coil</keyword>
<evidence type="ECO:0000256" key="2">
    <source>
        <dbReference type="SAM" id="MobiDB-lite"/>
    </source>
</evidence>
<reference evidence="3 4" key="1">
    <citation type="submission" date="2020-01" db="EMBL/GenBank/DDBJ databases">
        <title>Identification and distribution of gene clusters putatively required for synthesis of sphingolipid metabolism inhibitors in phylogenetically diverse species of the filamentous fungus Fusarium.</title>
        <authorList>
            <person name="Kim H.-S."/>
            <person name="Busman M."/>
            <person name="Brown D.W."/>
            <person name="Divon H."/>
            <person name="Uhlig S."/>
            <person name="Proctor R.H."/>
        </authorList>
    </citation>
    <scope>NUCLEOTIDE SEQUENCE [LARGE SCALE GENOMIC DNA]</scope>
    <source>
        <strain evidence="3 4">NRRL 20459</strain>
    </source>
</reference>
<evidence type="ECO:0000256" key="1">
    <source>
        <dbReference type="SAM" id="Coils"/>
    </source>
</evidence>
<comment type="caution">
    <text evidence="3">The sequence shown here is derived from an EMBL/GenBank/DDBJ whole genome shotgun (WGS) entry which is preliminary data.</text>
</comment>
<dbReference type="EMBL" id="JAADYS010001075">
    <property type="protein sequence ID" value="KAF4465207.1"/>
    <property type="molecule type" value="Genomic_DNA"/>
</dbReference>
<name>A0A8H4LBU7_9HYPO</name>
<feature type="coiled-coil region" evidence="1">
    <location>
        <begin position="27"/>
        <end position="54"/>
    </location>
</feature>
<keyword evidence="4" id="KW-1185">Reference proteome</keyword>